<evidence type="ECO:0000313" key="3">
    <source>
        <dbReference type="Proteomes" id="UP000000752"/>
    </source>
</evidence>
<name>O59192_PYRHO</name>
<feature type="transmembrane region" description="Helical" evidence="1">
    <location>
        <begin position="115"/>
        <end position="135"/>
    </location>
</feature>
<feature type="transmembrane region" description="Helical" evidence="1">
    <location>
        <begin position="170"/>
        <end position="190"/>
    </location>
</feature>
<organism evidence="2 3">
    <name type="scientific">Pyrococcus horikoshii (strain ATCC 700860 / DSM 12428 / JCM 9974 / NBRC 100139 / OT-3)</name>
    <dbReference type="NCBI Taxonomy" id="70601"/>
    <lineage>
        <taxon>Archaea</taxon>
        <taxon>Methanobacteriati</taxon>
        <taxon>Methanobacteriota</taxon>
        <taxon>Thermococci</taxon>
        <taxon>Thermococcales</taxon>
        <taxon>Thermococcaceae</taxon>
        <taxon>Pyrococcus</taxon>
    </lineage>
</organism>
<proteinExistence type="predicted"/>
<feature type="transmembrane region" description="Helical" evidence="1">
    <location>
        <begin position="85"/>
        <end position="103"/>
    </location>
</feature>
<keyword evidence="1" id="KW-0812">Transmembrane</keyword>
<dbReference type="AlphaFoldDB" id="O59192"/>
<dbReference type="Proteomes" id="UP000000752">
    <property type="component" value="Chromosome"/>
</dbReference>
<evidence type="ECO:0000256" key="1">
    <source>
        <dbReference type="SAM" id="Phobius"/>
    </source>
</evidence>
<keyword evidence="3" id="KW-1185">Reference proteome</keyword>
<evidence type="ECO:0000313" key="2">
    <source>
        <dbReference type="EMBL" id="BAA30633.1"/>
    </source>
</evidence>
<feature type="transmembrane region" description="Helical" evidence="1">
    <location>
        <begin position="55"/>
        <end position="73"/>
    </location>
</feature>
<accession>O59192</accession>
<dbReference type="EnsemblBacteria" id="BAA30633">
    <property type="protein sequence ID" value="BAA30633"/>
    <property type="gene ID" value="BAA30633"/>
</dbReference>
<feature type="transmembrane region" description="Helical" evidence="1">
    <location>
        <begin position="23"/>
        <end position="43"/>
    </location>
</feature>
<sequence>MELASPISSSFLEAFSRLSLERYSFLSIATSTIPSAAFLTTGFSSFNTSRAKLNASSMISGSLVLTTISFSTLRAETFFFSDFPFRMFLIQENIILATLIILAPRVATPSAAYSFIGSGLFSTIPINISESLVLISSGNSMKVTMAFIVSTACKTTVSSLSSNSLIRSGITSFTSSIPSSFFIASFFIMYRVPFFIKGSFSCNAFLSIDILFSLSSSTIWRAFLTLHPFKFSIYSS</sequence>
<gene>
    <name evidence="2" type="ordered locus">PH1523</name>
</gene>
<dbReference type="PIR" id="A71029">
    <property type="entry name" value="A71029"/>
</dbReference>
<feature type="transmembrane region" description="Helical" evidence="1">
    <location>
        <begin position="202"/>
        <end position="223"/>
    </location>
</feature>
<dbReference type="EMBL" id="BA000001">
    <property type="protein sequence ID" value="BAA30633.1"/>
    <property type="molecule type" value="Genomic_DNA"/>
</dbReference>
<dbReference type="KEGG" id="pho:PH1523"/>
<keyword evidence="1" id="KW-1133">Transmembrane helix</keyword>
<dbReference type="DNASU" id="1443840"/>
<reference evidence="2 3" key="1">
    <citation type="journal article" date="1998" name="DNA Res.">
        <title>Complete sequence and gene organization of the genome of a hyper-thermophilic archaebacterium, Pyrococcus horikoshii OT3.</title>
        <authorList>
            <person name="Kawarabayasi Y."/>
            <person name="Sawada M."/>
            <person name="Horikawa H."/>
            <person name="Haikawa Y."/>
            <person name="Hino Y."/>
            <person name="Yamamoto S."/>
            <person name="Sekine M."/>
            <person name="Baba S."/>
            <person name="Kosugi H."/>
            <person name="Hosoyama A."/>
            <person name="Nagai Y."/>
            <person name="Sakai M."/>
            <person name="Ogura K."/>
            <person name="Otuka R."/>
            <person name="Nakazawa H."/>
            <person name="Takamiya M."/>
            <person name="Ohfuku Y."/>
            <person name="Funahashi T."/>
            <person name="Tanaka T."/>
            <person name="Kudoh Y."/>
            <person name="Yamazaki J."/>
            <person name="Kushida N."/>
            <person name="Oguchi A."/>
            <person name="Aoki K."/>
            <person name="Nakamura Y."/>
            <person name="Robb T.F."/>
            <person name="Horikoshi K."/>
            <person name="Masuchi Y."/>
            <person name="Shizuya H."/>
            <person name="Kikuchi H."/>
        </authorList>
    </citation>
    <scope>NUCLEOTIDE SEQUENCE [LARGE SCALE GENOMIC DNA]</scope>
    <source>
        <strain evidence="3">ATCC 700860 / DSM 12428 / JCM 9974 / NBRC 100139 / OT-3</strain>
    </source>
</reference>
<keyword evidence="1" id="KW-0472">Membrane</keyword>
<protein>
    <submittedName>
        <fullName evidence="2">Uncharacterized protein</fullName>
    </submittedName>
</protein>